<feature type="compositionally biased region" description="Polar residues" evidence="1">
    <location>
        <begin position="688"/>
        <end position="705"/>
    </location>
</feature>
<feature type="region of interest" description="Disordered" evidence="1">
    <location>
        <begin position="813"/>
        <end position="847"/>
    </location>
</feature>
<keyword evidence="4" id="KW-1185">Reference proteome</keyword>
<keyword evidence="2" id="KW-1133">Transmembrane helix</keyword>
<organism evidence="3 4">
    <name type="scientific">Streptosporangium canum</name>
    <dbReference type="NCBI Taxonomy" id="324952"/>
    <lineage>
        <taxon>Bacteria</taxon>
        <taxon>Bacillati</taxon>
        <taxon>Actinomycetota</taxon>
        <taxon>Actinomycetes</taxon>
        <taxon>Streptosporangiales</taxon>
        <taxon>Streptosporangiaceae</taxon>
        <taxon>Streptosporangium</taxon>
    </lineage>
</organism>
<feature type="region of interest" description="Disordered" evidence="1">
    <location>
        <begin position="674"/>
        <end position="710"/>
    </location>
</feature>
<feature type="compositionally biased region" description="Pro residues" evidence="1">
    <location>
        <begin position="591"/>
        <end position="604"/>
    </location>
</feature>
<dbReference type="GeneID" id="96303135"/>
<feature type="region of interest" description="Disordered" evidence="1">
    <location>
        <begin position="336"/>
        <end position="659"/>
    </location>
</feature>
<feature type="compositionally biased region" description="Basic and acidic residues" evidence="1">
    <location>
        <begin position="2136"/>
        <end position="2146"/>
    </location>
</feature>
<dbReference type="RefSeq" id="WP_093891654.1">
    <property type="nucleotide sequence ID" value="NZ_FOQY01000044.1"/>
</dbReference>
<feature type="region of interest" description="Disordered" evidence="1">
    <location>
        <begin position="2129"/>
        <end position="2158"/>
    </location>
</feature>
<reference evidence="4" key="1">
    <citation type="submission" date="2016-10" db="EMBL/GenBank/DDBJ databases">
        <authorList>
            <person name="Varghese N."/>
            <person name="Submissions S."/>
        </authorList>
    </citation>
    <scope>NUCLEOTIDE SEQUENCE [LARGE SCALE GENOMIC DNA]</scope>
    <source>
        <strain evidence="4">CGMCC 4.2126</strain>
    </source>
</reference>
<proteinExistence type="predicted"/>
<sequence>MESAHDDGARAAARILMGLNLDFVPDLVRSVAPALAGGAFPKADVDRIMREADALDQIAVMISQIEAEDVDRLLASLRGPGWKGEAKNALQAVLAELAEEAPQGDISGGALLKRLEDSIRAEAANLREYGVQMEHTQWMIYASLALLALAIARLLVWIYVNGPAVTAAIYERTLLTRMSIDELKRQVLANMKRFATIMGGLDYGVQSMQKAVGNREHYDVGSLLLSTGSGALAGAVFTGMDFGLSRLLAREVRYVASSAELALREKVAAFGQALYGRALMGGVAGTAGSVPGLAMSGQLDSSHLFYSFVSGVVGGLDVPAGARSAYHPMAAVADLGGSPAGDRSGSSGTPPPGSGGPSAAPHTGEAGRHADPAPSAHQTSHTTPAGHRTVVQPSHTTLAGVADPSPVQMNHAGHAPDGGRPESASTATRHAPPAEPRPDPVRVDARTVVYPAGTHAPAPRGDGGPGRSGSGEGEGSGGRPAGSGDRPAGTGQTIVGEVVRRQDSPPPAAPGDTAHGAPAAPRQPNEVDLAGDRTGEATTAVPRQSNEVDLAGNRTGGATTAVPRQSNEVDLAGDRTGGATTAPHQTGVPVRPAPPLLHPPVPPVPHDDQNQTDTAAVAGRSAPRSGDGRGETPGAPQSPPHGPGRTGTAPAPRPSIDELINQGQGNAVQLITPERPPVRSAPTGELPSAQQGRPSGDPVSTTGNSGKPGVVATVPPAQPPTIHPPRYVEIGAVGETALHEVRIPADPADAAQKWVDGIPGDLSPEIRTRIKTWLADQLSNGDREKWTDLLQKGAALSVGADVVYLKPAMRDFSPTQTPDGPRPYPVSFGGDGVESRGSTSRNSTRTTGVAKMWDTTDEVEALALPGVGVRHSSRASDAKGVDVMSGRKQVAFQHDFFDAGLSFGIYRNGSEIPYGAGVPDLSVVVPFPTDFRRTGQLTGDDRPPALPRHEVPSDAARRIPDHGVLVTAVDTRPLALEVQRRLLEAGVPSRQIVKIVDHLMSTAHSEQAMKNRSQWLLTSGFTSEAVRYKTSLLHSTEDAFHVTSTVLRMEPVTGNRPGSREVPIETRVRDDLGRRTAVGSTAQEGDTVNGVVGLKIDVGHSDKIVVRAGANARIGKNHTIGTSDTDVTKVNFLEKADIVLYDAVVRLHVTSENMNSFDVDVRMEMALPVREADRFERDIFGEELTPVREEFANIRDQLDGLRNELAEVREEFAIPHTGSVQPHGAGPRAAYEPHPQEPLMLAAGRGPGLGTPARVTGSEHLVTGIRAALTEAAPGLPPAALRQVLRDLDAHFGRPALEADLTHLLTGIDYRNTVSGHHIEVSARGTLDALHGAEEYPLTVNDRRTVGAALNTGWTTVKAAGFELSGNLRLKVDVKEIFGIKLPKLGIDFPKMLVKAMAGSTDRTAFASGHSVYRRTETEGTVTVFKRAVPIEVELRVTRKGEEAVDVSWRVDGGTAEIVVPHQHVPEQPVSAQEVAGVGRIELLDRRPGDVLDLSGHPAGIIRFGAMPDLALEVARAHAEWTGLPSPQGRRDVPSEILELTRSSYLEANIGLLTSPDGMPIELPEHGGWNQALRVKVGLAGLEHTRSGSEVEYEHYTNASSRVITGKGGTRGLEAQAMIGTRATLGDSGEAGTEHKLVAMTAATFSTGRVSNESAYAGGADVARATYGADSHWYRGDLVVEVTPIRWKGSSVEQGPTTGLRVNQIMDFMTPDRVARHLGLEGPAPAAAVVPEPRAYVSPELAMSSAYVEHLAAGKVLPELVKIFHEQRILFEGEELTTSPVMEALRSQYNEQALSANLLSLRTGVTTWIPVERGRGLTDYVGVRVKAVVLDGAHTAERPDVKLMLRSENLSGAGTMHETGSSHGARALARYGRYAESTIGGAEMSARIISDSGTSHVRNDNVKEIDRVQTYDPSREFTHPVRYEIEVVRSQEPPPGLEHLARGARGALHKWAELTGNDAAERFWDRRHAASTSTAVTDGELRLIVPEHVTVPVAEGTPVTAQTVVAGEAPRWSRPVTPLAVNATLGEVAHQVAVPAALLIEQWAPVAALPPKLQGPVPRLSDRPLGYELSRPLGMLLDEAGSPRTARANLKALLAHEYVIPGLGKVGIQVLRAEPVTEASVKQRVYSQTMTSTGHGHSDSREREGHVGLSAGPTSESTVGILGAGGGRGSGAETGSRNSNIRERNLETSTETTYYRCATSLVFRGEGRDLMVDVPDGLYIRLSAADVERVNREHPGFIFSP</sequence>
<feature type="compositionally biased region" description="Low complexity" evidence="1">
    <location>
        <begin position="835"/>
        <end position="847"/>
    </location>
</feature>
<evidence type="ECO:0000256" key="2">
    <source>
        <dbReference type="SAM" id="Phobius"/>
    </source>
</evidence>
<dbReference type="PANTHER" id="PTHR48125">
    <property type="entry name" value="LP07818P1"/>
    <property type="match status" value="1"/>
</dbReference>
<dbReference type="PANTHER" id="PTHR48125:SF10">
    <property type="entry name" value="OS12G0136300 PROTEIN"/>
    <property type="match status" value="1"/>
</dbReference>
<feature type="compositionally biased region" description="Polar residues" evidence="1">
    <location>
        <begin position="556"/>
        <end position="568"/>
    </location>
</feature>
<feature type="compositionally biased region" description="Basic and acidic residues" evidence="1">
    <location>
        <begin position="436"/>
        <end position="445"/>
    </location>
</feature>
<feature type="transmembrane region" description="Helical" evidence="2">
    <location>
        <begin position="138"/>
        <end position="160"/>
    </location>
</feature>
<evidence type="ECO:0000313" key="4">
    <source>
        <dbReference type="Proteomes" id="UP000199111"/>
    </source>
</evidence>
<keyword evidence="2" id="KW-0472">Membrane</keyword>
<evidence type="ECO:0000313" key="3">
    <source>
        <dbReference type="EMBL" id="SFK97730.1"/>
    </source>
</evidence>
<dbReference type="Proteomes" id="UP000199111">
    <property type="component" value="Unassembled WGS sequence"/>
</dbReference>
<accession>A0A1I4DYE2</accession>
<dbReference type="EMBL" id="FOQY01000044">
    <property type="protein sequence ID" value="SFK97730.1"/>
    <property type="molecule type" value="Genomic_DNA"/>
</dbReference>
<protein>
    <submittedName>
        <fullName evidence="3">Uncharacterized protein</fullName>
    </submittedName>
</protein>
<gene>
    <name evidence="3" type="ORF">SAMN05216275_14450</name>
</gene>
<feature type="compositionally biased region" description="Gly residues" evidence="1">
    <location>
        <begin position="461"/>
        <end position="481"/>
    </location>
</feature>
<name>A0A1I4DYE2_9ACTN</name>
<evidence type="ECO:0000256" key="1">
    <source>
        <dbReference type="SAM" id="MobiDB-lite"/>
    </source>
</evidence>
<keyword evidence="2" id="KW-0812">Transmembrane</keyword>